<evidence type="ECO:0000259" key="2">
    <source>
        <dbReference type="SMART" id="SM00822"/>
    </source>
</evidence>
<dbReference type="InterPro" id="IPR057326">
    <property type="entry name" value="KR_dom"/>
</dbReference>
<proteinExistence type="inferred from homology"/>
<dbReference type="SUPFAM" id="SSF51735">
    <property type="entry name" value="NAD(P)-binding Rossmann-fold domains"/>
    <property type="match status" value="1"/>
</dbReference>
<dbReference type="EMBL" id="BAABHS010000062">
    <property type="protein sequence ID" value="GAA4996535.1"/>
    <property type="molecule type" value="Genomic_DNA"/>
</dbReference>
<dbReference type="InterPro" id="IPR002347">
    <property type="entry name" value="SDR_fam"/>
</dbReference>
<dbReference type="PANTHER" id="PTHR42879:SF2">
    <property type="entry name" value="3-OXOACYL-[ACYL-CARRIER-PROTEIN] REDUCTASE FABG"/>
    <property type="match status" value="1"/>
</dbReference>
<evidence type="ECO:0000256" key="1">
    <source>
        <dbReference type="ARBA" id="ARBA00006484"/>
    </source>
</evidence>
<evidence type="ECO:0000313" key="3">
    <source>
        <dbReference type="EMBL" id="GAA4996535.1"/>
    </source>
</evidence>
<keyword evidence="4" id="KW-1185">Reference proteome</keyword>
<dbReference type="PRINTS" id="PR00081">
    <property type="entry name" value="GDHRDH"/>
</dbReference>
<dbReference type="Proteomes" id="UP001500466">
    <property type="component" value="Unassembled WGS sequence"/>
</dbReference>
<accession>A0ABP9IF32</accession>
<gene>
    <name evidence="3" type="ORF">GCM10023205_82190</name>
</gene>
<dbReference type="PRINTS" id="PR00080">
    <property type="entry name" value="SDRFAMILY"/>
</dbReference>
<dbReference type="Pfam" id="PF13561">
    <property type="entry name" value="adh_short_C2"/>
    <property type="match status" value="1"/>
</dbReference>
<sequence length="251" mass="25958">MRVKQTVVVTGSSTGIGRAVALRLARGRHVVVNARLGADDGRRVVEDIVAAGGSADFVQADVSTEQGVADLFAAAASVAAGPITALVNNAGVARSVPFGEWSSAHWQEMLQANLVGCALASQAFVGQLGGGEGAIVNVASVRGVERFGRIGIAAYSAAKAGLINLTAAMARELAPGVRVNAVSPGFTDTRIFRDPASEEDRRRIDRWRDHVPLGRFLAPEEIADAVAYLLDATAVTGANLVVDGGWSQSDG</sequence>
<reference evidence="4" key="1">
    <citation type="journal article" date="2019" name="Int. J. Syst. Evol. Microbiol.">
        <title>The Global Catalogue of Microorganisms (GCM) 10K type strain sequencing project: providing services to taxonomists for standard genome sequencing and annotation.</title>
        <authorList>
            <consortium name="The Broad Institute Genomics Platform"/>
            <consortium name="The Broad Institute Genome Sequencing Center for Infectious Disease"/>
            <person name="Wu L."/>
            <person name="Ma J."/>
        </authorList>
    </citation>
    <scope>NUCLEOTIDE SEQUENCE [LARGE SCALE GENOMIC DNA]</scope>
    <source>
        <strain evidence="4">JCM 17986</strain>
    </source>
</reference>
<evidence type="ECO:0000313" key="4">
    <source>
        <dbReference type="Proteomes" id="UP001500466"/>
    </source>
</evidence>
<dbReference type="InterPro" id="IPR050259">
    <property type="entry name" value="SDR"/>
</dbReference>
<comment type="similarity">
    <text evidence="1">Belongs to the short-chain dehydrogenases/reductases (SDR) family.</text>
</comment>
<dbReference type="SMART" id="SM00822">
    <property type="entry name" value="PKS_KR"/>
    <property type="match status" value="1"/>
</dbReference>
<name>A0ABP9IF32_9ACTN</name>
<dbReference type="Gene3D" id="3.40.50.720">
    <property type="entry name" value="NAD(P)-binding Rossmann-like Domain"/>
    <property type="match status" value="1"/>
</dbReference>
<dbReference type="InterPro" id="IPR036291">
    <property type="entry name" value="NAD(P)-bd_dom_sf"/>
</dbReference>
<feature type="domain" description="Ketoreductase" evidence="2">
    <location>
        <begin position="5"/>
        <end position="210"/>
    </location>
</feature>
<dbReference type="CDD" id="cd05233">
    <property type="entry name" value="SDR_c"/>
    <property type="match status" value="1"/>
</dbReference>
<organism evidence="3 4">
    <name type="scientific">Yinghuangia aomiensis</name>
    <dbReference type="NCBI Taxonomy" id="676205"/>
    <lineage>
        <taxon>Bacteria</taxon>
        <taxon>Bacillati</taxon>
        <taxon>Actinomycetota</taxon>
        <taxon>Actinomycetes</taxon>
        <taxon>Kitasatosporales</taxon>
        <taxon>Streptomycetaceae</taxon>
        <taxon>Yinghuangia</taxon>
    </lineage>
</organism>
<protein>
    <submittedName>
        <fullName evidence="3">SDR family NAD(P)-dependent oxidoreductase</fullName>
    </submittedName>
</protein>
<dbReference type="PANTHER" id="PTHR42879">
    <property type="entry name" value="3-OXOACYL-(ACYL-CARRIER-PROTEIN) REDUCTASE"/>
    <property type="match status" value="1"/>
</dbReference>
<comment type="caution">
    <text evidence="3">The sequence shown here is derived from an EMBL/GenBank/DDBJ whole genome shotgun (WGS) entry which is preliminary data.</text>
</comment>